<evidence type="ECO:0000313" key="9">
    <source>
        <dbReference type="Proteomes" id="UP000473278"/>
    </source>
</evidence>
<keyword evidence="1" id="KW-1003">Cell membrane</keyword>
<proteinExistence type="predicted"/>
<feature type="domain" description="Calcineurin-like phosphoesterase" evidence="7">
    <location>
        <begin position="12"/>
        <end position="211"/>
    </location>
</feature>
<evidence type="ECO:0000256" key="3">
    <source>
        <dbReference type="ARBA" id="ARBA00022723"/>
    </source>
</evidence>
<dbReference type="AlphaFoldDB" id="A0A6M1SZS7"/>
<name>A0A6M1SZS7_9BACT</name>
<dbReference type="PANTHER" id="PTHR34990">
    <property type="entry name" value="UDP-2,3-DIACYLGLUCOSAMINE HYDROLASE-RELATED"/>
    <property type="match status" value="1"/>
</dbReference>
<evidence type="ECO:0000256" key="2">
    <source>
        <dbReference type="ARBA" id="ARBA00022519"/>
    </source>
</evidence>
<dbReference type="GO" id="GO:0009245">
    <property type="term" value="P:lipid A biosynthetic process"/>
    <property type="evidence" value="ECO:0007669"/>
    <property type="project" value="TreeGrafter"/>
</dbReference>
<keyword evidence="5" id="KW-0472">Membrane</keyword>
<reference evidence="8 9" key="1">
    <citation type="submission" date="2020-02" db="EMBL/GenBank/DDBJ databases">
        <title>Balneolaceae bacterium YR4-1, complete genome.</title>
        <authorList>
            <person name="Li Y."/>
            <person name="Wu S."/>
        </authorList>
    </citation>
    <scope>NUCLEOTIDE SEQUENCE [LARGE SCALE GENOMIC DNA]</scope>
    <source>
        <strain evidence="8 9">YR4-1</strain>
    </source>
</reference>
<evidence type="ECO:0000256" key="6">
    <source>
        <dbReference type="ARBA" id="ARBA00023211"/>
    </source>
</evidence>
<evidence type="ECO:0000256" key="5">
    <source>
        <dbReference type="ARBA" id="ARBA00023136"/>
    </source>
</evidence>
<evidence type="ECO:0000313" key="8">
    <source>
        <dbReference type="EMBL" id="NGP76714.1"/>
    </source>
</evidence>
<evidence type="ECO:0000256" key="1">
    <source>
        <dbReference type="ARBA" id="ARBA00022475"/>
    </source>
</evidence>
<accession>A0A6M1SZS7</accession>
<dbReference type="EMBL" id="JAALLT010000003">
    <property type="protein sequence ID" value="NGP76714.1"/>
    <property type="molecule type" value="Genomic_DNA"/>
</dbReference>
<dbReference type="InterPro" id="IPR004843">
    <property type="entry name" value="Calcineurin-like_PHP"/>
</dbReference>
<keyword evidence="6" id="KW-0464">Manganese</keyword>
<dbReference type="InterPro" id="IPR029052">
    <property type="entry name" value="Metallo-depent_PP-like"/>
</dbReference>
<dbReference type="GO" id="GO:0016020">
    <property type="term" value="C:membrane"/>
    <property type="evidence" value="ECO:0007669"/>
    <property type="project" value="GOC"/>
</dbReference>
<dbReference type="SUPFAM" id="SSF56300">
    <property type="entry name" value="Metallo-dependent phosphatases"/>
    <property type="match status" value="1"/>
</dbReference>
<dbReference type="Proteomes" id="UP000473278">
    <property type="component" value="Unassembled WGS sequence"/>
</dbReference>
<gene>
    <name evidence="8" type="ORF">G3570_08720</name>
</gene>
<keyword evidence="2" id="KW-0997">Cell inner membrane</keyword>
<keyword evidence="4" id="KW-0378">Hydrolase</keyword>
<evidence type="ECO:0000256" key="4">
    <source>
        <dbReference type="ARBA" id="ARBA00022801"/>
    </source>
</evidence>
<keyword evidence="9" id="KW-1185">Reference proteome</keyword>
<organism evidence="8 9">
    <name type="scientific">Halalkalibaculum roseum</name>
    <dbReference type="NCBI Taxonomy" id="2709311"/>
    <lineage>
        <taxon>Bacteria</taxon>
        <taxon>Pseudomonadati</taxon>
        <taxon>Balneolota</taxon>
        <taxon>Balneolia</taxon>
        <taxon>Balneolales</taxon>
        <taxon>Balneolaceae</taxon>
        <taxon>Halalkalibaculum</taxon>
    </lineage>
</organism>
<dbReference type="GO" id="GO:0046872">
    <property type="term" value="F:metal ion binding"/>
    <property type="evidence" value="ECO:0007669"/>
    <property type="project" value="UniProtKB-KW"/>
</dbReference>
<evidence type="ECO:0000259" key="7">
    <source>
        <dbReference type="Pfam" id="PF00149"/>
    </source>
</evidence>
<sequence length="259" mass="30183">MSGQHTKTGKKLFVSDAHLGGFDKTLNRKIELELIHLIDFCENNDFDMYILGDLFDYWMEYPNHRPELGEELLERFEKYNRNTGSTLYITGNHDNWTNGYFKTVGFKIEKNHHFVNLDGKKAMLLHGDGLDDPSFNLPRPLFHRILRNPNFVKLYQSVLSPDTGLDIMMKFSRLARSREVTEAEKNLNNWARKQLESSDTDFILCGHDHSPRRLNFDFGTFINLGTFYQHKSVAVYNNSELTLVSWNDEARQLTPTPNT</sequence>
<dbReference type="Gene3D" id="3.60.21.10">
    <property type="match status" value="1"/>
</dbReference>
<dbReference type="Pfam" id="PF00149">
    <property type="entry name" value="Metallophos"/>
    <property type="match status" value="1"/>
</dbReference>
<keyword evidence="3" id="KW-0479">Metal-binding</keyword>
<dbReference type="GO" id="GO:0008758">
    <property type="term" value="F:UDP-2,3-diacylglucosamine hydrolase activity"/>
    <property type="evidence" value="ECO:0007669"/>
    <property type="project" value="TreeGrafter"/>
</dbReference>
<dbReference type="RefSeq" id="WP_165141401.1">
    <property type="nucleotide sequence ID" value="NZ_JAALLT010000003.1"/>
</dbReference>
<protein>
    <recommendedName>
        <fullName evidence="7">Calcineurin-like phosphoesterase domain-containing protein</fullName>
    </recommendedName>
</protein>
<dbReference type="PANTHER" id="PTHR34990:SF1">
    <property type="entry name" value="UDP-2,3-DIACYLGLUCOSAMINE HYDROLASE"/>
    <property type="match status" value="1"/>
</dbReference>
<dbReference type="InterPro" id="IPR043461">
    <property type="entry name" value="LpxH-like"/>
</dbReference>
<comment type="caution">
    <text evidence="8">The sequence shown here is derived from an EMBL/GenBank/DDBJ whole genome shotgun (WGS) entry which is preliminary data.</text>
</comment>